<dbReference type="InterPro" id="IPR044978">
    <property type="entry name" value="GRV2/DNAJC13"/>
</dbReference>
<dbReference type="GO" id="GO:0010008">
    <property type="term" value="C:endosome membrane"/>
    <property type="evidence" value="ECO:0007669"/>
    <property type="project" value="TreeGrafter"/>
</dbReference>
<dbReference type="PANTHER" id="PTHR36983:SF2">
    <property type="entry name" value="DNAJ HOMOLOG SUBFAMILY C MEMBER 13"/>
    <property type="match status" value="1"/>
</dbReference>
<dbReference type="Pfam" id="PF19432">
    <property type="entry name" value="RME-8_N"/>
    <property type="match status" value="2"/>
</dbReference>
<reference evidence="2 3" key="2">
    <citation type="submission" date="2018-11" db="EMBL/GenBank/DDBJ databases">
        <authorList>
            <consortium name="Pathogen Informatics"/>
        </authorList>
    </citation>
    <scope>NUCLEOTIDE SEQUENCE [LARGE SCALE GENOMIC DNA]</scope>
    <source>
        <strain evidence="2">Dakar</strain>
        <strain evidence="3">Dakar, Senegal</strain>
    </source>
</reference>
<evidence type="ECO:0000313" key="2">
    <source>
        <dbReference type="EMBL" id="VDP51448.1"/>
    </source>
</evidence>
<feature type="domain" description="DnaJ homologue subfamily C GRV2/DNAJC13 N-terminal" evidence="1">
    <location>
        <begin position="1"/>
        <end position="132"/>
    </location>
</feature>
<gene>
    <name evidence="2" type="ORF">SCUD_LOCUS13134</name>
</gene>
<dbReference type="AlphaFoldDB" id="A0A183KDP2"/>
<dbReference type="GO" id="GO:2000641">
    <property type="term" value="P:regulation of early endosome to late endosome transport"/>
    <property type="evidence" value="ECO:0007669"/>
    <property type="project" value="InterPro"/>
</dbReference>
<keyword evidence="3" id="KW-1185">Reference proteome</keyword>
<organism evidence="4">
    <name type="scientific">Schistosoma curassoni</name>
    <dbReference type="NCBI Taxonomy" id="6186"/>
    <lineage>
        <taxon>Eukaryota</taxon>
        <taxon>Metazoa</taxon>
        <taxon>Spiralia</taxon>
        <taxon>Lophotrochozoa</taxon>
        <taxon>Platyhelminthes</taxon>
        <taxon>Trematoda</taxon>
        <taxon>Digenea</taxon>
        <taxon>Strigeidida</taxon>
        <taxon>Schistosomatoidea</taxon>
        <taxon>Schistosomatidae</taxon>
        <taxon>Schistosoma</taxon>
    </lineage>
</organism>
<dbReference type="InterPro" id="IPR045802">
    <property type="entry name" value="GRV2/DNAJC13_N"/>
</dbReference>
<name>A0A183KDP2_9TREM</name>
<feature type="domain" description="DnaJ homologue subfamily C GRV2/DNAJC13 N-terminal" evidence="1">
    <location>
        <begin position="135"/>
        <end position="170"/>
    </location>
</feature>
<dbReference type="WBParaSite" id="SCUD_0001313701-mRNA-1">
    <property type="protein sequence ID" value="SCUD_0001313701-mRNA-1"/>
    <property type="gene ID" value="SCUD_0001313701"/>
</dbReference>
<dbReference type="GO" id="GO:0007032">
    <property type="term" value="P:endosome organization"/>
    <property type="evidence" value="ECO:0007669"/>
    <property type="project" value="InterPro"/>
</dbReference>
<proteinExistence type="predicted"/>
<dbReference type="PANTHER" id="PTHR36983">
    <property type="entry name" value="DNAJ HOMOLOG SUBFAMILY C MEMBER 13"/>
    <property type="match status" value="1"/>
</dbReference>
<protein>
    <submittedName>
        <fullName evidence="4">IQ domain-containing protein K</fullName>
    </submittedName>
</protein>
<dbReference type="STRING" id="6186.A0A183KDP2"/>
<evidence type="ECO:0000313" key="4">
    <source>
        <dbReference type="WBParaSite" id="SCUD_0001313701-mRNA-1"/>
    </source>
</evidence>
<accession>A0A183KDP2</accession>
<evidence type="ECO:0000259" key="1">
    <source>
        <dbReference type="Pfam" id="PF19432"/>
    </source>
</evidence>
<reference evidence="4" key="1">
    <citation type="submission" date="2016-06" db="UniProtKB">
        <authorList>
            <consortium name="WormBaseParasite"/>
        </authorList>
    </citation>
    <scope>IDENTIFICATION</scope>
</reference>
<sequence length="201" mass="23706">MLPLGLLSFLESTEEPPVKLINMLPDRDNLQLAHEHMMRIEERKQTISYQLESKIDDLLTHWRLRVGLPIPKVIGKQNHIKEAEERPVVLRRPRHLLQSLRGDSVNCKPTTNWRLFFYQFQQDHAKADLIWTIRASLVSWNYREFKVNYPSLIEEPRVGNYFLRLLLEEDRHVNEVIDATTLTNANSTNVLSMGLSRIRDR</sequence>
<dbReference type="GO" id="GO:0006898">
    <property type="term" value="P:receptor-mediated endocytosis"/>
    <property type="evidence" value="ECO:0007669"/>
    <property type="project" value="TreeGrafter"/>
</dbReference>
<evidence type="ECO:0000313" key="3">
    <source>
        <dbReference type="Proteomes" id="UP000279833"/>
    </source>
</evidence>
<dbReference type="EMBL" id="UZAK01035635">
    <property type="protein sequence ID" value="VDP51448.1"/>
    <property type="molecule type" value="Genomic_DNA"/>
</dbReference>
<dbReference type="Proteomes" id="UP000279833">
    <property type="component" value="Unassembled WGS sequence"/>
</dbReference>